<feature type="domain" description="Immunity MXAN-0049 protein" evidence="1">
    <location>
        <begin position="47"/>
        <end position="182"/>
    </location>
</feature>
<dbReference type="RefSeq" id="WP_272780489.1">
    <property type="nucleotide sequence ID" value="NZ_JAQQLI010000084.1"/>
</dbReference>
<dbReference type="Pfam" id="PF07791">
    <property type="entry name" value="Imm11"/>
    <property type="match status" value="1"/>
</dbReference>
<organism evidence="2 3">
    <name type="scientific">Rhodoplanes tepidamans</name>
    <name type="common">Rhodoplanes cryptolactis</name>
    <dbReference type="NCBI Taxonomy" id="200616"/>
    <lineage>
        <taxon>Bacteria</taxon>
        <taxon>Pseudomonadati</taxon>
        <taxon>Pseudomonadota</taxon>
        <taxon>Alphaproteobacteria</taxon>
        <taxon>Hyphomicrobiales</taxon>
        <taxon>Nitrobacteraceae</taxon>
        <taxon>Rhodoplanes</taxon>
    </lineage>
</organism>
<reference evidence="2" key="1">
    <citation type="journal article" date="2023" name="Microbiol Resour">
        <title>Genome Sequences of Rhodoplanes serenus and Two Thermotolerant Strains, Rhodoplanes tepidamans and 'Rhodoplanes cryptolactis,' Further Refine the Genus.</title>
        <authorList>
            <person name="Rayyan A.A."/>
            <person name="Kyndt J.A."/>
        </authorList>
    </citation>
    <scope>NUCLEOTIDE SEQUENCE</scope>
    <source>
        <strain evidence="2">DSM 9987</strain>
    </source>
</reference>
<dbReference type="Proteomes" id="UP001165652">
    <property type="component" value="Unassembled WGS sequence"/>
</dbReference>
<proteinExistence type="predicted"/>
<reference evidence="2" key="2">
    <citation type="submission" date="2023-02" db="EMBL/GenBank/DDBJ databases">
        <authorList>
            <person name="Rayyan A."/>
            <person name="Meyer T."/>
            <person name="Kyndt J.A."/>
        </authorList>
    </citation>
    <scope>NUCLEOTIDE SEQUENCE</scope>
    <source>
        <strain evidence="2">DSM 9987</strain>
    </source>
</reference>
<dbReference type="EMBL" id="JAQQLI010000084">
    <property type="protein sequence ID" value="MDC7789667.1"/>
    <property type="molecule type" value="Genomic_DNA"/>
</dbReference>
<sequence length="196" mass="21958">MPYVVGLVRSGRDPYSYIEFPPEEHDEETGGGFWFSALGGPIEEELLPKRTLKAVKRSKKKDPEFTFAYGSQPCVTEKVKAIIERFEPGVHQFFPVEINSPNGTVLERGRYMLNVTTLVDAIADGKNHSSDPGDPRYSSPSTCGVPLSVRHRDIAGLHLWRDERIAAEVLFMSTELFDALNDVERLRVVANPLILV</sequence>
<accession>A0ABT5JJF8</accession>
<evidence type="ECO:0000259" key="1">
    <source>
        <dbReference type="Pfam" id="PF07791"/>
    </source>
</evidence>
<comment type="caution">
    <text evidence="2">The sequence shown here is derived from an EMBL/GenBank/DDBJ whole genome shotgun (WGS) entry which is preliminary data.</text>
</comment>
<evidence type="ECO:0000313" key="2">
    <source>
        <dbReference type="EMBL" id="MDC7789667.1"/>
    </source>
</evidence>
<gene>
    <name evidence="2" type="ORF">PQJ73_28645</name>
</gene>
<dbReference type="InterPro" id="IPR012433">
    <property type="entry name" value="Imm11"/>
</dbReference>
<name>A0ABT5JJF8_RHOTP</name>
<keyword evidence="3" id="KW-1185">Reference proteome</keyword>
<evidence type="ECO:0000313" key="3">
    <source>
        <dbReference type="Proteomes" id="UP001165652"/>
    </source>
</evidence>
<protein>
    <recommendedName>
        <fullName evidence="1">Immunity MXAN-0049 protein domain-containing protein</fullName>
    </recommendedName>
</protein>